<dbReference type="UniPathway" id="UPA00041">
    <property type="reaction ID" value="UER00436"/>
</dbReference>
<feature type="binding site" evidence="9">
    <location>
        <position position="62"/>
    </location>
    <ligand>
        <name>substrate</name>
    </ligand>
</feature>
<dbReference type="PANTHER" id="PTHR30390:SF6">
    <property type="entry name" value="DNAA INITIATOR-ASSOCIATING PROTEIN DIAA"/>
    <property type="match status" value="1"/>
</dbReference>
<comment type="pathway">
    <text evidence="9">Carbohydrate biosynthesis; D-glycero-D-manno-heptose 7-phosphate biosynthesis; D-glycero-alpha-D-manno-heptose 7-phosphate and D-glycero-beta-D-manno-heptose 7-phosphate from sedoheptulose 7-phosphate: step 1/1.</text>
</comment>
<organism evidence="11 12">
    <name type="scientific">Tumebacillus flagellatus</name>
    <dbReference type="NCBI Taxonomy" id="1157490"/>
    <lineage>
        <taxon>Bacteria</taxon>
        <taxon>Bacillati</taxon>
        <taxon>Bacillota</taxon>
        <taxon>Bacilli</taxon>
        <taxon>Bacillales</taxon>
        <taxon>Alicyclobacillaceae</taxon>
        <taxon>Tumebacillus</taxon>
    </lineage>
</organism>
<dbReference type="InterPro" id="IPR001347">
    <property type="entry name" value="SIS_dom"/>
</dbReference>
<keyword evidence="7 9" id="KW-0413">Isomerase</keyword>
<dbReference type="AlphaFoldDB" id="A0A074LK95"/>
<keyword evidence="4 9" id="KW-0963">Cytoplasm</keyword>
<dbReference type="RefSeq" id="WP_038094358.1">
    <property type="nucleotide sequence ID" value="NZ_JMIR01000050.1"/>
</dbReference>
<comment type="cofactor">
    <cofactor evidence="9">
        <name>Zn(2+)</name>
        <dbReference type="ChEBI" id="CHEBI:29105"/>
    </cofactor>
    <text evidence="9">Binds 1 zinc ion per subunit.</text>
</comment>
<evidence type="ECO:0000256" key="5">
    <source>
        <dbReference type="ARBA" id="ARBA00022723"/>
    </source>
</evidence>
<evidence type="ECO:0000256" key="9">
    <source>
        <dbReference type="HAMAP-Rule" id="MF_00067"/>
    </source>
</evidence>
<dbReference type="PANTHER" id="PTHR30390">
    <property type="entry name" value="SEDOHEPTULOSE 7-PHOSPHATE ISOMERASE / DNAA INITIATOR-ASSOCIATING FACTOR FOR REPLICATION INITIATION"/>
    <property type="match status" value="1"/>
</dbReference>
<dbReference type="SUPFAM" id="SSF53697">
    <property type="entry name" value="SIS domain"/>
    <property type="match status" value="1"/>
</dbReference>
<dbReference type="Pfam" id="PF13580">
    <property type="entry name" value="SIS_2"/>
    <property type="match status" value="1"/>
</dbReference>
<dbReference type="GO" id="GO:0005737">
    <property type="term" value="C:cytoplasm"/>
    <property type="evidence" value="ECO:0007669"/>
    <property type="project" value="UniProtKB-SubCell"/>
</dbReference>
<dbReference type="InterPro" id="IPR050099">
    <property type="entry name" value="SIS_GmhA/DiaA_subfam"/>
</dbReference>
<dbReference type="Proteomes" id="UP000027931">
    <property type="component" value="Unassembled WGS sequence"/>
</dbReference>
<evidence type="ECO:0000256" key="2">
    <source>
        <dbReference type="ARBA" id="ARBA00004496"/>
    </source>
</evidence>
<dbReference type="HAMAP" id="MF_00067">
    <property type="entry name" value="GmhA"/>
    <property type="match status" value="1"/>
</dbReference>
<dbReference type="EMBL" id="JMIR01000050">
    <property type="protein sequence ID" value="KEO81015.1"/>
    <property type="molecule type" value="Genomic_DNA"/>
</dbReference>
<dbReference type="InterPro" id="IPR046348">
    <property type="entry name" value="SIS_dom_sf"/>
</dbReference>
<feature type="binding site" evidence="9">
    <location>
        <begin position="91"/>
        <end position="92"/>
    </location>
    <ligand>
        <name>substrate</name>
    </ligand>
</feature>
<dbReference type="GO" id="GO:0008270">
    <property type="term" value="F:zinc ion binding"/>
    <property type="evidence" value="ECO:0007669"/>
    <property type="project" value="UniProtKB-UniRule"/>
</dbReference>
<comment type="caution">
    <text evidence="11">The sequence shown here is derived from an EMBL/GenBank/DDBJ whole genome shotgun (WGS) entry which is preliminary data.</text>
</comment>
<evidence type="ECO:0000259" key="10">
    <source>
        <dbReference type="PROSITE" id="PS51464"/>
    </source>
</evidence>
<accession>A0A074LK95</accession>
<comment type="function">
    <text evidence="9">Catalyzes the isomerization of sedoheptulose 7-phosphate in D-glycero-D-manno-heptose 7-phosphate.</text>
</comment>
<evidence type="ECO:0000313" key="11">
    <source>
        <dbReference type="EMBL" id="KEO81015.1"/>
    </source>
</evidence>
<feature type="binding site" evidence="9">
    <location>
        <position position="169"/>
    </location>
    <ligand>
        <name>substrate</name>
    </ligand>
</feature>
<dbReference type="EC" id="5.3.1.28" evidence="9"/>
<protein>
    <recommendedName>
        <fullName evidence="9">Phosphoheptose isomerase</fullName>
        <ecNumber evidence="9">5.3.1.28</ecNumber>
    </recommendedName>
    <alternativeName>
        <fullName evidence="9">Sedoheptulose 7-phosphate isomerase</fullName>
    </alternativeName>
</protein>
<comment type="miscellaneous">
    <text evidence="9">The reaction produces a racemic mixture of D-glycero-alpha-D-manno-heptose 7-phosphate and D-glycero-beta-D-manno-heptose 7-phosphate.</text>
</comment>
<feature type="binding site" evidence="9">
    <location>
        <position position="62"/>
    </location>
    <ligand>
        <name>Zn(2+)</name>
        <dbReference type="ChEBI" id="CHEBI:29105"/>
    </ligand>
</feature>
<keyword evidence="8 9" id="KW-0119">Carbohydrate metabolism</keyword>
<dbReference type="CDD" id="cd05006">
    <property type="entry name" value="SIS_GmhA"/>
    <property type="match status" value="1"/>
</dbReference>
<evidence type="ECO:0000313" key="12">
    <source>
        <dbReference type="Proteomes" id="UP000027931"/>
    </source>
</evidence>
<feature type="binding site" evidence="9">
    <location>
        <begin position="49"/>
        <end position="51"/>
    </location>
    <ligand>
        <name>substrate</name>
    </ligand>
</feature>
<evidence type="ECO:0000256" key="1">
    <source>
        <dbReference type="ARBA" id="ARBA00000348"/>
    </source>
</evidence>
<feature type="binding site" evidence="9">
    <location>
        <position position="169"/>
    </location>
    <ligand>
        <name>Zn(2+)</name>
        <dbReference type="ChEBI" id="CHEBI:29105"/>
    </ligand>
</feature>
<dbReference type="GO" id="GO:0008968">
    <property type="term" value="F:D-sedoheptulose 7-phosphate isomerase activity"/>
    <property type="evidence" value="ECO:0007669"/>
    <property type="project" value="UniProtKB-UniRule"/>
</dbReference>
<dbReference type="InterPro" id="IPR035461">
    <property type="entry name" value="GmhA/DiaA"/>
</dbReference>
<comment type="similarity">
    <text evidence="3 9">Belongs to the SIS family. GmhA subfamily.</text>
</comment>
<keyword evidence="12" id="KW-1185">Reference proteome</keyword>
<dbReference type="Gene3D" id="3.40.50.10490">
    <property type="entry name" value="Glucose-6-phosphate isomerase like protein, domain 1"/>
    <property type="match status" value="1"/>
</dbReference>
<dbReference type="OrthoDB" id="9781311at2"/>
<feature type="binding site" evidence="9">
    <location>
        <position position="177"/>
    </location>
    <ligand>
        <name>Zn(2+)</name>
        <dbReference type="ChEBI" id="CHEBI:29105"/>
    </ligand>
</feature>
<evidence type="ECO:0000256" key="6">
    <source>
        <dbReference type="ARBA" id="ARBA00022833"/>
    </source>
</evidence>
<keyword evidence="5 9" id="KW-0479">Metal-binding</keyword>
<comment type="catalytic activity">
    <reaction evidence="1 9">
        <text>2 D-sedoheptulose 7-phosphate = D-glycero-alpha-D-manno-heptose 7-phosphate + D-glycero-beta-D-manno-heptose 7-phosphate</text>
        <dbReference type="Rhea" id="RHEA:27489"/>
        <dbReference type="ChEBI" id="CHEBI:57483"/>
        <dbReference type="ChEBI" id="CHEBI:60203"/>
        <dbReference type="ChEBI" id="CHEBI:60204"/>
        <dbReference type="EC" id="5.3.1.28"/>
    </reaction>
</comment>
<feature type="binding site" evidence="9">
    <location>
        <begin position="117"/>
        <end position="119"/>
    </location>
    <ligand>
        <name>substrate</name>
    </ligand>
</feature>
<gene>
    <name evidence="9" type="primary">gmhA</name>
    <name evidence="11" type="ORF">EL26_23025</name>
</gene>
<feature type="binding site" evidence="9">
    <location>
        <position position="122"/>
    </location>
    <ligand>
        <name>substrate</name>
    </ligand>
</feature>
<reference evidence="11 12" key="1">
    <citation type="journal article" date="2013" name="Int. J. Syst. Evol. Microbiol.">
        <title>Tumebacillus flagellatus sp. nov., an alpha-amylase/pullulanase-producing bacterium isolated from cassava wastewater.</title>
        <authorList>
            <person name="Wang Q."/>
            <person name="Xie N."/>
            <person name="Qin Y."/>
            <person name="Shen N."/>
            <person name="Zhu J."/>
            <person name="Mi H."/>
            <person name="Huang R."/>
        </authorList>
    </citation>
    <scope>NUCLEOTIDE SEQUENCE [LARGE SCALE GENOMIC DNA]</scope>
    <source>
        <strain evidence="11 12">GST4</strain>
    </source>
</reference>
<evidence type="ECO:0000256" key="3">
    <source>
        <dbReference type="ARBA" id="ARBA00009894"/>
    </source>
</evidence>
<dbReference type="STRING" id="1157490.EL26_23025"/>
<evidence type="ECO:0000256" key="7">
    <source>
        <dbReference type="ARBA" id="ARBA00023235"/>
    </source>
</evidence>
<keyword evidence="6 9" id="KW-0862">Zinc</keyword>
<dbReference type="eggNOG" id="COG0279">
    <property type="taxonomic scope" value="Bacteria"/>
</dbReference>
<dbReference type="GO" id="GO:2001061">
    <property type="term" value="P:D-glycero-D-manno-heptose 7-phosphate biosynthetic process"/>
    <property type="evidence" value="ECO:0007669"/>
    <property type="project" value="UniProtKB-UniPathway"/>
</dbReference>
<evidence type="ECO:0000256" key="4">
    <source>
        <dbReference type="ARBA" id="ARBA00022490"/>
    </source>
</evidence>
<dbReference type="GO" id="GO:0097367">
    <property type="term" value="F:carbohydrate derivative binding"/>
    <property type="evidence" value="ECO:0007669"/>
    <property type="project" value="InterPro"/>
</dbReference>
<evidence type="ECO:0000256" key="8">
    <source>
        <dbReference type="ARBA" id="ARBA00023277"/>
    </source>
</evidence>
<proteinExistence type="inferred from homology"/>
<dbReference type="PROSITE" id="PS51464">
    <property type="entry name" value="SIS"/>
    <property type="match status" value="1"/>
</dbReference>
<feature type="domain" description="SIS" evidence="10">
    <location>
        <begin position="34"/>
        <end position="197"/>
    </location>
</feature>
<feature type="binding site" evidence="9">
    <location>
        <position position="58"/>
    </location>
    <ligand>
        <name>Zn(2+)</name>
        <dbReference type="ChEBI" id="CHEBI:29105"/>
    </ligand>
</feature>
<dbReference type="GO" id="GO:0005975">
    <property type="term" value="P:carbohydrate metabolic process"/>
    <property type="evidence" value="ECO:0007669"/>
    <property type="project" value="UniProtKB-UniRule"/>
</dbReference>
<dbReference type="InterPro" id="IPR004515">
    <property type="entry name" value="Phosphoheptose_Isoase"/>
</dbReference>
<name>A0A074LK95_9BACL</name>
<comment type="subcellular location">
    <subcellularLocation>
        <location evidence="2 9">Cytoplasm</location>
    </subcellularLocation>
</comment>
<sequence>MKSKIARALQESALAKQATADILEDSIWRAAEQMAQSLREGGKLLFCGNGGSAADAQHLAAEFVVRFTYDRRPLAAMSLTTDTSILTAAGNDYSFAQIFSRQVRALGGPGDVLVAISTSGNSDNVVEAAHAAKELGMTVISLTGVPGGRLAEVSDVLLNVPSSVTARIQEIHITIGHIWCDLVQEMLGLEEDARDGRG</sequence>